<protein>
    <submittedName>
        <fullName evidence="1">Uncharacterized protein</fullName>
    </submittedName>
</protein>
<organism evidence="1 2">
    <name type="scientific">Scylla paramamosain</name>
    <name type="common">Mud crab</name>
    <dbReference type="NCBI Taxonomy" id="85552"/>
    <lineage>
        <taxon>Eukaryota</taxon>
        <taxon>Metazoa</taxon>
        <taxon>Ecdysozoa</taxon>
        <taxon>Arthropoda</taxon>
        <taxon>Crustacea</taxon>
        <taxon>Multicrustacea</taxon>
        <taxon>Malacostraca</taxon>
        <taxon>Eumalacostraca</taxon>
        <taxon>Eucarida</taxon>
        <taxon>Decapoda</taxon>
        <taxon>Pleocyemata</taxon>
        <taxon>Brachyura</taxon>
        <taxon>Eubrachyura</taxon>
        <taxon>Portunoidea</taxon>
        <taxon>Portunidae</taxon>
        <taxon>Portuninae</taxon>
        <taxon>Scylla</taxon>
    </lineage>
</organism>
<reference evidence="1 2" key="1">
    <citation type="submission" date="2023-03" db="EMBL/GenBank/DDBJ databases">
        <title>High-quality genome of Scylla paramamosain provides insights in environmental adaptation.</title>
        <authorList>
            <person name="Zhang L."/>
        </authorList>
    </citation>
    <scope>NUCLEOTIDE SEQUENCE [LARGE SCALE GENOMIC DNA]</scope>
    <source>
        <strain evidence="1">LZ_2023a</strain>
        <tissue evidence="1">Muscle</tissue>
    </source>
</reference>
<accession>A0AAW0T6G1</accession>
<comment type="caution">
    <text evidence="1">The sequence shown here is derived from an EMBL/GenBank/DDBJ whole genome shotgun (WGS) entry which is preliminary data.</text>
</comment>
<gene>
    <name evidence="1" type="ORF">O3P69_015420</name>
</gene>
<evidence type="ECO:0000313" key="1">
    <source>
        <dbReference type="EMBL" id="KAK8382521.1"/>
    </source>
</evidence>
<proteinExistence type="predicted"/>
<name>A0AAW0T6G1_SCYPA</name>
<dbReference type="AlphaFoldDB" id="A0AAW0T6G1"/>
<keyword evidence="2" id="KW-1185">Reference proteome</keyword>
<evidence type="ECO:0000313" key="2">
    <source>
        <dbReference type="Proteomes" id="UP001487740"/>
    </source>
</evidence>
<dbReference type="EMBL" id="JARAKH010000039">
    <property type="protein sequence ID" value="KAK8382521.1"/>
    <property type="molecule type" value="Genomic_DNA"/>
</dbReference>
<dbReference type="Proteomes" id="UP001487740">
    <property type="component" value="Unassembled WGS sequence"/>
</dbReference>
<sequence>MHSPADILSASQDKNIFLFHIPSRTSIDSLVVAQLAQDQEPISFGPDCLPGRGGGSPNVVPRCKQQQRCRESLRCGEDLPLRGTTV</sequence>